<dbReference type="InterPro" id="IPR003961">
    <property type="entry name" value="FN3_dom"/>
</dbReference>
<keyword evidence="4" id="KW-1185">Reference proteome</keyword>
<protein>
    <recommendedName>
        <fullName evidence="2">Fibronectin type-III domain-containing protein</fullName>
    </recommendedName>
</protein>
<evidence type="ECO:0000256" key="1">
    <source>
        <dbReference type="ARBA" id="ARBA00022737"/>
    </source>
</evidence>
<feature type="non-terminal residue" evidence="3">
    <location>
        <position position="347"/>
    </location>
</feature>
<dbReference type="AlphaFoldDB" id="A0A3P7KWE7"/>
<accession>A0A3P7KWE7</accession>
<dbReference type="OrthoDB" id="3231855at2759"/>
<dbReference type="PANTHER" id="PTHR46708:SF2">
    <property type="entry name" value="FIBRONECTIN TYPE-III DOMAIN-CONTAINING PROTEIN"/>
    <property type="match status" value="1"/>
</dbReference>
<gene>
    <name evidence="3" type="ORF">DILT_LOCUS5176</name>
</gene>
<keyword evidence="1" id="KW-0677">Repeat</keyword>
<dbReference type="InterPro" id="IPR013783">
    <property type="entry name" value="Ig-like_fold"/>
</dbReference>
<feature type="domain" description="Fibronectin type-III" evidence="2">
    <location>
        <begin position="301"/>
        <end position="347"/>
    </location>
</feature>
<reference evidence="3 4" key="1">
    <citation type="submission" date="2018-11" db="EMBL/GenBank/DDBJ databases">
        <authorList>
            <consortium name="Pathogen Informatics"/>
        </authorList>
    </citation>
    <scope>NUCLEOTIDE SEQUENCE [LARGE SCALE GENOMIC DNA]</scope>
</reference>
<organism evidence="3 4">
    <name type="scientific">Dibothriocephalus latus</name>
    <name type="common">Fish tapeworm</name>
    <name type="synonym">Diphyllobothrium latum</name>
    <dbReference type="NCBI Taxonomy" id="60516"/>
    <lineage>
        <taxon>Eukaryota</taxon>
        <taxon>Metazoa</taxon>
        <taxon>Spiralia</taxon>
        <taxon>Lophotrochozoa</taxon>
        <taxon>Platyhelminthes</taxon>
        <taxon>Cestoda</taxon>
        <taxon>Eucestoda</taxon>
        <taxon>Diphyllobothriidea</taxon>
        <taxon>Diphyllobothriidae</taxon>
        <taxon>Dibothriocephalus</taxon>
    </lineage>
</organism>
<evidence type="ECO:0000259" key="2">
    <source>
        <dbReference type="PROSITE" id="PS50853"/>
    </source>
</evidence>
<dbReference type="PANTHER" id="PTHR46708">
    <property type="entry name" value="TENASCIN"/>
    <property type="match status" value="1"/>
</dbReference>
<dbReference type="Gene3D" id="2.60.40.10">
    <property type="entry name" value="Immunoglobulins"/>
    <property type="match status" value="3"/>
</dbReference>
<dbReference type="SMART" id="SM00060">
    <property type="entry name" value="FN3"/>
    <property type="match status" value="3"/>
</dbReference>
<dbReference type="InterPro" id="IPR036116">
    <property type="entry name" value="FN3_sf"/>
</dbReference>
<proteinExistence type="predicted"/>
<dbReference type="Proteomes" id="UP000281553">
    <property type="component" value="Unassembled WGS sequence"/>
</dbReference>
<dbReference type="InterPro" id="IPR050991">
    <property type="entry name" value="ECM_Regulatory_Proteins"/>
</dbReference>
<dbReference type="SUPFAM" id="SSF49265">
    <property type="entry name" value="Fibronectin type III"/>
    <property type="match status" value="3"/>
</dbReference>
<evidence type="ECO:0000313" key="4">
    <source>
        <dbReference type="Proteomes" id="UP000281553"/>
    </source>
</evidence>
<evidence type="ECO:0000313" key="3">
    <source>
        <dbReference type="EMBL" id="VDN09345.1"/>
    </source>
</evidence>
<dbReference type="EMBL" id="UYRU01046852">
    <property type="protein sequence ID" value="VDN09345.1"/>
    <property type="molecule type" value="Genomic_DNA"/>
</dbReference>
<sequence>MSGVETKHSMNLFIPAVPGPVSQIRLLKAMQNSVEFAWENPTQYFGTANTTIIDYWTPNGPNQIVTVDASAKNHTLDNLNATLPFYVNLAASTKADENSCGGGRGVGILGGLFYTISDAEFTPVGGTLRVTGPTSLRREWEAQNFSDPRILALTYLVTGGPRGPQAGILPMTARGLSINNLEPNTKYTVDIIVSGVYTRTESPLEATTAPGMPGMPTGLTVTKEGNNALRVQWSAPANPPGRLKEYACSLYSGDTLVKTEYEPGTEHKFTELSAEGVYKQKFQNISVALFFFLRVEPALGPPTILSVTPAGIDSISVKWDPPAQDTVGVYGYNINFKDSKEQIISRF</sequence>
<dbReference type="CDD" id="cd00063">
    <property type="entry name" value="FN3"/>
    <property type="match status" value="2"/>
</dbReference>
<name>A0A3P7KWE7_DIBLA</name>
<dbReference type="PROSITE" id="PS50853">
    <property type="entry name" value="FN3"/>
    <property type="match status" value="1"/>
</dbReference>